<dbReference type="InterPro" id="IPR012419">
    <property type="entry name" value="Cas1_AcylTrans_dom"/>
</dbReference>
<evidence type="ECO:0000256" key="6">
    <source>
        <dbReference type="ARBA" id="ARBA00023136"/>
    </source>
</evidence>
<feature type="transmembrane region" description="Helical" evidence="9">
    <location>
        <begin position="302"/>
        <end position="324"/>
    </location>
</feature>
<feature type="transmembrane region" description="Helical" evidence="9">
    <location>
        <begin position="604"/>
        <end position="628"/>
    </location>
</feature>
<feature type="transmembrane region" description="Helical" evidence="9">
    <location>
        <begin position="502"/>
        <end position="519"/>
    </location>
</feature>
<evidence type="ECO:0000313" key="12">
    <source>
        <dbReference type="Proteomes" id="UP000816034"/>
    </source>
</evidence>
<reference evidence="11 12" key="1">
    <citation type="journal article" date="2018" name="BMC Genomics">
        <title>The genome of Naegleria lovaniensis, the basis for a comparative approach to unravel pathogenicity factors of the human pathogenic amoeba N. fowleri.</title>
        <authorList>
            <person name="Liechti N."/>
            <person name="Schurch N."/>
            <person name="Bruggmann R."/>
            <person name="Wittwer M."/>
        </authorList>
    </citation>
    <scope>NUCLEOTIDE SEQUENCE [LARGE SCALE GENOMIC DNA]</scope>
    <source>
        <strain evidence="11 12">ATCC 30569</strain>
    </source>
</reference>
<dbReference type="RefSeq" id="XP_044543792.1">
    <property type="nucleotide sequence ID" value="XM_044686203.1"/>
</dbReference>
<dbReference type="PANTHER" id="PTHR13533">
    <property type="entry name" value="N-ACETYLNEURAMINATE 9-O-ACETYLTRANSFERASE"/>
    <property type="match status" value="1"/>
</dbReference>
<feature type="transmembrane region" description="Helical" evidence="9">
    <location>
        <begin position="169"/>
        <end position="191"/>
    </location>
</feature>
<dbReference type="AlphaFoldDB" id="A0AA88GG83"/>
<dbReference type="GO" id="GO:0005975">
    <property type="term" value="P:carbohydrate metabolic process"/>
    <property type="evidence" value="ECO:0007669"/>
    <property type="project" value="TreeGrafter"/>
</dbReference>
<evidence type="ECO:0000259" key="10">
    <source>
        <dbReference type="Pfam" id="PF07779"/>
    </source>
</evidence>
<dbReference type="PANTHER" id="PTHR13533:SF1">
    <property type="entry name" value="N-ACETYLNEURAMINATE 9-O-ACETYLTRANSFERASE"/>
    <property type="match status" value="1"/>
</dbReference>
<keyword evidence="4 9" id="KW-0812">Transmembrane</keyword>
<dbReference type="GO" id="GO:0016020">
    <property type="term" value="C:membrane"/>
    <property type="evidence" value="ECO:0007669"/>
    <property type="project" value="UniProtKB-SubCell"/>
</dbReference>
<gene>
    <name evidence="11" type="ORF">C9374_010637</name>
</gene>
<feature type="domain" description="Cas1p 10 TM acyl transferase" evidence="10">
    <location>
        <begin position="151"/>
        <end position="566"/>
    </location>
</feature>
<name>A0AA88GG83_NAELO</name>
<feature type="region of interest" description="Disordered" evidence="8">
    <location>
        <begin position="131"/>
        <end position="150"/>
    </location>
</feature>
<feature type="transmembrane region" description="Helical" evidence="9">
    <location>
        <begin position="360"/>
        <end position="379"/>
    </location>
</feature>
<feature type="compositionally biased region" description="Basic and acidic residues" evidence="8">
    <location>
        <begin position="82"/>
        <end position="93"/>
    </location>
</feature>
<keyword evidence="12" id="KW-1185">Reference proteome</keyword>
<comment type="subcellular location">
    <subcellularLocation>
        <location evidence="1">Membrane</location>
        <topology evidence="1">Multi-pass membrane protein</topology>
    </subcellularLocation>
</comment>
<dbReference type="GeneID" id="68103091"/>
<feature type="transmembrane region" description="Helical" evidence="9">
    <location>
        <begin position="571"/>
        <end position="592"/>
    </location>
</feature>
<proteinExistence type="inferred from homology"/>
<dbReference type="Pfam" id="PF07779">
    <property type="entry name" value="Cas1_AcylT"/>
    <property type="match status" value="1"/>
</dbReference>
<evidence type="ECO:0000256" key="5">
    <source>
        <dbReference type="ARBA" id="ARBA00022989"/>
    </source>
</evidence>
<dbReference type="EMBL" id="PYSW02000044">
    <property type="protein sequence ID" value="KAG2374618.1"/>
    <property type="molecule type" value="Genomic_DNA"/>
</dbReference>
<dbReference type="GO" id="GO:0005794">
    <property type="term" value="C:Golgi apparatus"/>
    <property type="evidence" value="ECO:0007669"/>
    <property type="project" value="UniProtKB-ARBA"/>
</dbReference>
<evidence type="ECO:0000256" key="2">
    <source>
        <dbReference type="ARBA" id="ARBA00010666"/>
    </source>
</evidence>
<feature type="region of interest" description="Disordered" evidence="8">
    <location>
        <begin position="82"/>
        <end position="112"/>
    </location>
</feature>
<accession>A0AA88GG83</accession>
<feature type="transmembrane region" description="Helical" evidence="9">
    <location>
        <begin position="474"/>
        <end position="490"/>
    </location>
</feature>
<evidence type="ECO:0000256" key="1">
    <source>
        <dbReference type="ARBA" id="ARBA00004141"/>
    </source>
</evidence>
<feature type="transmembrane region" description="Helical" evidence="9">
    <location>
        <begin position="680"/>
        <end position="706"/>
    </location>
</feature>
<evidence type="ECO:0000313" key="11">
    <source>
        <dbReference type="EMBL" id="KAG2374618.1"/>
    </source>
</evidence>
<feature type="transmembrane region" description="Helical" evidence="9">
    <location>
        <begin position="401"/>
        <end position="420"/>
    </location>
</feature>
<evidence type="ECO:0000256" key="7">
    <source>
        <dbReference type="ARBA" id="ARBA00023180"/>
    </source>
</evidence>
<sequence length="763" mass="88894">MITLVTSWILLFVGLKLYKFVVLFKKTIGNTTNSNDDDDDAIRKLKIEMTGLAARSALQEKGQQHSVSNQNVSMDTLEIRNDQEEKDDARSKESSSSFDKSLQMEEEGSSSHHILKIRNHYSLLPNEEDDTLQATEETSPNKTVNDLHHSSSSSLHENIRSLQEFGNYLLNYEILITNLGILGGILLIVYLGHTKNPLLFETTERVYSRDLFISICIISLICGFFTLQKVEKNSDVILSREQTEEWKGWMQLVFLLYHYYNAQELYAPIRVFVSSYVWMSGFGNFSYFYNKGDMSFGRFLQMLWRLNFSAVAFCLVTGNSYFLYYIVPLHTLYFVMVFVVMRIGRPLWNQHFLRIRIKLIVNLLLIYAIWETPSLYHFICAGPRDLWKRYLWSSNLAYHDFYFRTYLDHYSAFFGMLFALNYQSLKDLLNHVHKCEKKGHVVSAGLIVLCSSMIALWCYIYFPTSKFTYNSFHPYFSVVPIMCFVYLRNATPTLRSYYMKSFQFIGVVTLETYLLQHHVLMTDNAKSVLIVRGLSEFPLLNTILVSIVFMILSYQLYHVTIYLRDFIFERVVDWTSVGILFGWCGILYFLIYTLQDFILRKESIFMTLSFIVFLTCLQMIGISAFGFFTTHSSIQSRISIILSLCAIISLFIIHFTRWLFNSSSHVEKEVNGYIGHSYYQGFLVVCAACSILMSGDSLFGVFHVWYRVATWNFSPSLPFPYDGNDLNSNQGGKYPMVQHTHENYLEIEKQLNFKLDEEQQDKI</sequence>
<keyword evidence="5 9" id="KW-1133">Transmembrane helix</keyword>
<keyword evidence="3" id="KW-0808">Transferase</keyword>
<organism evidence="11 12">
    <name type="scientific">Naegleria lovaniensis</name>
    <name type="common">Amoeba</name>
    <dbReference type="NCBI Taxonomy" id="51637"/>
    <lineage>
        <taxon>Eukaryota</taxon>
        <taxon>Discoba</taxon>
        <taxon>Heterolobosea</taxon>
        <taxon>Tetramitia</taxon>
        <taxon>Eutetramitia</taxon>
        <taxon>Vahlkampfiidae</taxon>
        <taxon>Naegleria</taxon>
    </lineage>
</organism>
<evidence type="ECO:0000256" key="9">
    <source>
        <dbReference type="SAM" id="Phobius"/>
    </source>
</evidence>
<keyword evidence="7" id="KW-0325">Glycoprotein</keyword>
<comment type="similarity">
    <text evidence="2">Belongs to the PC-esterase family. CASD1 subfamily.</text>
</comment>
<keyword evidence="6 9" id="KW-0472">Membrane</keyword>
<feature type="transmembrane region" description="Helical" evidence="9">
    <location>
        <begin position="211"/>
        <end position="227"/>
    </location>
</feature>
<protein>
    <recommendedName>
        <fullName evidence="10">Cas1p 10 TM acyl transferase domain-containing protein</fullName>
    </recommendedName>
</protein>
<dbReference type="Proteomes" id="UP000816034">
    <property type="component" value="Unassembled WGS sequence"/>
</dbReference>
<feature type="transmembrane region" description="Helical" evidence="9">
    <location>
        <begin position="539"/>
        <end position="559"/>
    </location>
</feature>
<comment type="caution">
    <text evidence="11">The sequence shown here is derived from an EMBL/GenBank/DDBJ whole genome shotgun (WGS) entry which is preliminary data.</text>
</comment>
<feature type="transmembrane region" description="Helical" evidence="9">
    <location>
        <begin position="269"/>
        <end position="290"/>
    </location>
</feature>
<evidence type="ECO:0000256" key="3">
    <source>
        <dbReference type="ARBA" id="ARBA00022679"/>
    </source>
</evidence>
<evidence type="ECO:0000256" key="4">
    <source>
        <dbReference type="ARBA" id="ARBA00022692"/>
    </source>
</evidence>
<feature type="transmembrane region" description="Helical" evidence="9">
    <location>
        <begin position="6"/>
        <end position="24"/>
    </location>
</feature>
<dbReference type="GO" id="GO:0016407">
    <property type="term" value="F:acetyltransferase activity"/>
    <property type="evidence" value="ECO:0007669"/>
    <property type="project" value="TreeGrafter"/>
</dbReference>
<feature type="transmembrane region" description="Helical" evidence="9">
    <location>
        <begin position="640"/>
        <end position="660"/>
    </location>
</feature>
<feature type="transmembrane region" description="Helical" evidence="9">
    <location>
        <begin position="441"/>
        <end position="462"/>
    </location>
</feature>
<feature type="compositionally biased region" description="Polar residues" evidence="8">
    <location>
        <begin position="132"/>
        <end position="144"/>
    </location>
</feature>
<evidence type="ECO:0000256" key="8">
    <source>
        <dbReference type="SAM" id="MobiDB-lite"/>
    </source>
</evidence>